<gene>
    <name evidence="3" type="ORF">Voc01_101030</name>
</gene>
<proteinExistence type="predicted"/>
<dbReference type="Pfam" id="PF10756">
    <property type="entry name" value="bPH_6"/>
    <property type="match status" value="1"/>
</dbReference>
<feature type="domain" description="Low molecular weight protein antigen 6 PH" evidence="2">
    <location>
        <begin position="72"/>
        <end position="140"/>
    </location>
</feature>
<reference evidence="3" key="1">
    <citation type="submission" date="2021-01" db="EMBL/GenBank/DDBJ databases">
        <title>Whole genome shotgun sequence of Virgisporangium ochraceum NBRC 16418.</title>
        <authorList>
            <person name="Komaki H."/>
            <person name="Tamura T."/>
        </authorList>
    </citation>
    <scope>NUCLEOTIDE SEQUENCE</scope>
    <source>
        <strain evidence="3">NBRC 16418</strain>
    </source>
</reference>
<name>A0A8J4A903_9ACTN</name>
<organism evidence="3 4">
    <name type="scientific">Virgisporangium ochraceum</name>
    <dbReference type="NCBI Taxonomy" id="65505"/>
    <lineage>
        <taxon>Bacteria</taxon>
        <taxon>Bacillati</taxon>
        <taxon>Actinomycetota</taxon>
        <taxon>Actinomycetes</taxon>
        <taxon>Micromonosporales</taxon>
        <taxon>Micromonosporaceae</taxon>
        <taxon>Virgisporangium</taxon>
    </lineage>
</organism>
<dbReference type="Proteomes" id="UP000635606">
    <property type="component" value="Unassembled WGS sequence"/>
</dbReference>
<dbReference type="EMBL" id="BOPH01000151">
    <property type="protein sequence ID" value="GIJ75186.1"/>
    <property type="molecule type" value="Genomic_DNA"/>
</dbReference>
<accession>A0A8J4A903</accession>
<keyword evidence="1" id="KW-0812">Transmembrane</keyword>
<protein>
    <submittedName>
        <fullName evidence="3">Membrane protein</fullName>
    </submittedName>
</protein>
<feature type="transmembrane region" description="Helical" evidence="1">
    <location>
        <begin position="16"/>
        <end position="34"/>
    </location>
</feature>
<evidence type="ECO:0000259" key="2">
    <source>
        <dbReference type="Pfam" id="PF10756"/>
    </source>
</evidence>
<sequence>MSGDEVLRVRPRRIRVMVYIAAPVIVLVFVGISFSLRGTFNETGAAFETADHVAMIMLGVLLAAGSLLLTLPRLEADATGVRVRNLFGTTELPWPVIREVTFRRGAPWVTLDLQDDDLVSVLAIQAADKEHAVQAVRALRAMHARHTAAPSKETSGAPE</sequence>
<feature type="transmembrane region" description="Helical" evidence="1">
    <location>
        <begin position="54"/>
        <end position="74"/>
    </location>
</feature>
<dbReference type="InterPro" id="IPR019692">
    <property type="entry name" value="CFP-6_PH"/>
</dbReference>
<evidence type="ECO:0000313" key="4">
    <source>
        <dbReference type="Proteomes" id="UP000635606"/>
    </source>
</evidence>
<dbReference type="AlphaFoldDB" id="A0A8J4A903"/>
<evidence type="ECO:0000256" key="1">
    <source>
        <dbReference type="SAM" id="Phobius"/>
    </source>
</evidence>
<dbReference type="RefSeq" id="WP_373873980.1">
    <property type="nucleotide sequence ID" value="NZ_BOPH01000151.1"/>
</dbReference>
<comment type="caution">
    <text evidence="3">The sequence shown here is derived from an EMBL/GenBank/DDBJ whole genome shotgun (WGS) entry which is preliminary data.</text>
</comment>
<evidence type="ECO:0000313" key="3">
    <source>
        <dbReference type="EMBL" id="GIJ75186.1"/>
    </source>
</evidence>
<keyword evidence="1" id="KW-1133">Transmembrane helix</keyword>
<keyword evidence="1" id="KW-0472">Membrane</keyword>
<keyword evidence="4" id="KW-1185">Reference proteome</keyword>